<comment type="caution">
    <text evidence="1">The sequence shown here is derived from an EMBL/GenBank/DDBJ whole genome shotgun (WGS) entry which is preliminary data.</text>
</comment>
<dbReference type="Proteomes" id="UP001055101">
    <property type="component" value="Unassembled WGS sequence"/>
</dbReference>
<accession>A0ABQ4TK86</accession>
<reference evidence="1" key="1">
    <citation type="journal article" date="2021" name="Front. Microbiol.">
        <title>Comprehensive Comparative Genomics and Phenotyping of Methylobacterium Species.</title>
        <authorList>
            <person name="Alessa O."/>
            <person name="Ogura Y."/>
            <person name="Fujitani Y."/>
            <person name="Takami H."/>
            <person name="Hayashi T."/>
            <person name="Sahin N."/>
            <person name="Tani A."/>
        </authorList>
    </citation>
    <scope>NUCLEOTIDE SEQUENCE</scope>
    <source>
        <strain evidence="1">DSM 23674</strain>
    </source>
</reference>
<keyword evidence="2" id="KW-1185">Reference proteome</keyword>
<gene>
    <name evidence="1" type="primary">recX</name>
    <name evidence="1" type="ORF">EKPJFOCH_1158</name>
</gene>
<evidence type="ECO:0000313" key="2">
    <source>
        <dbReference type="Proteomes" id="UP001055101"/>
    </source>
</evidence>
<sequence length="191" mass="20831">MKPRNVAPGAKARPTPPVTAAWLERVALHYLDRYSATQEMLRRVLARRVAKRSRERDEDPGQHSGIIDETVARAVRAGLVDDERFTTARLATLRRRGASTRGAGAALAAKGVDRAVVEAAFAAEQEEAEDSGTIESTAAQAYARRRRLGPHRRAEARTAYRERDLAAMARAGFSYPVAKAVIDATDDGPDP</sequence>
<reference evidence="1" key="2">
    <citation type="submission" date="2021-08" db="EMBL/GenBank/DDBJ databases">
        <authorList>
            <person name="Tani A."/>
            <person name="Ola A."/>
            <person name="Ogura Y."/>
            <person name="Katsura K."/>
            <person name="Hayashi T."/>
        </authorList>
    </citation>
    <scope>NUCLEOTIDE SEQUENCE</scope>
    <source>
        <strain evidence="1">DSM 23674</strain>
    </source>
</reference>
<organism evidence="1 2">
    <name type="scientific">Methylobacterium thuringiense</name>
    <dbReference type="NCBI Taxonomy" id="1003091"/>
    <lineage>
        <taxon>Bacteria</taxon>
        <taxon>Pseudomonadati</taxon>
        <taxon>Pseudomonadota</taxon>
        <taxon>Alphaproteobacteria</taxon>
        <taxon>Hyphomicrobiales</taxon>
        <taxon>Methylobacteriaceae</taxon>
        <taxon>Methylobacterium</taxon>
    </lineage>
</organism>
<dbReference type="RefSeq" id="WP_147813316.1">
    <property type="nucleotide sequence ID" value="NZ_BPRA01000005.1"/>
</dbReference>
<dbReference type="EMBL" id="BPRA01000005">
    <property type="protein sequence ID" value="GJE54679.1"/>
    <property type="molecule type" value="Genomic_DNA"/>
</dbReference>
<proteinExistence type="predicted"/>
<name>A0ABQ4TK86_9HYPH</name>
<protein>
    <submittedName>
        <fullName evidence="1">Regulatory protein RecX</fullName>
    </submittedName>
</protein>
<evidence type="ECO:0000313" key="1">
    <source>
        <dbReference type="EMBL" id="GJE54679.1"/>
    </source>
</evidence>